<reference evidence="2 3" key="1">
    <citation type="submission" date="2016-08" db="EMBL/GenBank/DDBJ databases">
        <title>Novel Firmicutes and Novel Genomes.</title>
        <authorList>
            <person name="Poppleton D.I."/>
            <person name="Gribaldo S."/>
        </authorList>
    </citation>
    <scope>NUCLEOTIDE SEQUENCE [LARGE SCALE GENOMIC DNA]</scope>
    <source>
        <strain evidence="2 3">CTT3</strain>
    </source>
</reference>
<feature type="domain" description="N-acetyltransferase" evidence="1">
    <location>
        <begin position="118"/>
        <end position="243"/>
    </location>
</feature>
<dbReference type="PROSITE" id="PS51186">
    <property type="entry name" value="GNAT"/>
    <property type="match status" value="1"/>
</dbReference>
<accession>A0A419T506</accession>
<dbReference type="EMBL" id="MCIB01000010">
    <property type="protein sequence ID" value="RKD32571.1"/>
    <property type="molecule type" value="Genomic_DNA"/>
</dbReference>
<dbReference type="GO" id="GO:0016747">
    <property type="term" value="F:acyltransferase activity, transferring groups other than amino-acyl groups"/>
    <property type="evidence" value="ECO:0007669"/>
    <property type="project" value="InterPro"/>
</dbReference>
<dbReference type="InterPro" id="IPR013653">
    <property type="entry name" value="GCN5-like_dom"/>
</dbReference>
<dbReference type="SUPFAM" id="SSF55729">
    <property type="entry name" value="Acyl-CoA N-acyltransferases (Nat)"/>
    <property type="match status" value="1"/>
</dbReference>
<keyword evidence="3" id="KW-1185">Reference proteome</keyword>
<organism evidence="2 3">
    <name type="scientific">Thermohalobacter berrensis</name>
    <dbReference type="NCBI Taxonomy" id="99594"/>
    <lineage>
        <taxon>Bacteria</taxon>
        <taxon>Bacillati</taxon>
        <taxon>Bacillota</taxon>
        <taxon>Tissierellia</taxon>
        <taxon>Tissierellales</taxon>
        <taxon>Thermohalobacteraceae</taxon>
        <taxon>Thermohalobacter</taxon>
    </lineage>
</organism>
<dbReference type="OrthoDB" id="1879183at2"/>
<dbReference type="InterPro" id="IPR016181">
    <property type="entry name" value="Acyl_CoA_acyltransferase"/>
</dbReference>
<dbReference type="Pfam" id="PF08445">
    <property type="entry name" value="FR47"/>
    <property type="match status" value="1"/>
</dbReference>
<sequence length="243" mass="28561">MFKTNNEKILNDLFKQNRIATLNSLGRLKYNNDWELFVDDKKKPSSFLIKHNYWNTLFSNDKETIVEMAKNLRGEQGFSGILKKYYQIIKKYKNIEWEEHCFLYYLDEKNIDTSRIKHDVKELKLEDAEIVNKYYTYKSEHSLEYIKRCIEERPTSAIYDENGNPISWAVVREDGSMGIMYTKKEHRGKGLALSITLDLAKKVIQSNFIPYVHIVVDNTPSLALVESAGFKKYGEVVWFGVKD</sequence>
<evidence type="ECO:0000313" key="3">
    <source>
        <dbReference type="Proteomes" id="UP000284177"/>
    </source>
</evidence>
<proteinExistence type="predicted"/>
<comment type="caution">
    <text evidence="2">The sequence shown here is derived from an EMBL/GenBank/DDBJ whole genome shotgun (WGS) entry which is preliminary data.</text>
</comment>
<dbReference type="InterPro" id="IPR053225">
    <property type="entry name" value="Acyl-CoA_N-acyltransferase"/>
</dbReference>
<dbReference type="PANTHER" id="PTHR20958:SF6">
    <property type="entry name" value="GLYCINE N-ACYLTRANSFERASE-LIKE PROTEIN"/>
    <property type="match status" value="1"/>
</dbReference>
<dbReference type="PANTHER" id="PTHR20958">
    <property type="entry name" value="GLYCINE N-ACYLTRANSFERASE-LIKE PROTEIN"/>
    <property type="match status" value="1"/>
</dbReference>
<dbReference type="AlphaFoldDB" id="A0A419T506"/>
<name>A0A419T506_9FIRM</name>
<evidence type="ECO:0000313" key="2">
    <source>
        <dbReference type="EMBL" id="RKD32571.1"/>
    </source>
</evidence>
<gene>
    <name evidence="2" type="ORF">BET03_10875</name>
</gene>
<protein>
    <recommendedName>
        <fullName evidence="1">N-acetyltransferase domain-containing protein</fullName>
    </recommendedName>
</protein>
<dbReference type="InterPro" id="IPR000182">
    <property type="entry name" value="GNAT_dom"/>
</dbReference>
<dbReference type="Proteomes" id="UP000284177">
    <property type="component" value="Unassembled WGS sequence"/>
</dbReference>
<dbReference type="Gene3D" id="3.40.630.30">
    <property type="match status" value="1"/>
</dbReference>
<dbReference type="RefSeq" id="WP_120168431.1">
    <property type="nucleotide sequence ID" value="NZ_MCIB01000010.1"/>
</dbReference>
<evidence type="ECO:0000259" key="1">
    <source>
        <dbReference type="PROSITE" id="PS51186"/>
    </source>
</evidence>